<reference evidence="1 2" key="1">
    <citation type="submission" date="2023-06" db="EMBL/GenBank/DDBJ databases">
        <title>Sporosarcina sp. nov., isolated from Korean traditional fermented seafood 'Jeotgal'.</title>
        <authorList>
            <person name="Yang A.-I."/>
            <person name="Shin N.-R."/>
        </authorList>
    </citation>
    <scope>NUCLEOTIDE SEQUENCE [LARGE SCALE GENOMIC DNA]</scope>
    <source>
        <strain evidence="1 2">KCTC3840</strain>
    </source>
</reference>
<keyword evidence="2" id="KW-1185">Reference proteome</keyword>
<evidence type="ECO:0000313" key="2">
    <source>
        <dbReference type="Proteomes" id="UP001280629"/>
    </source>
</evidence>
<evidence type="ECO:0000313" key="1">
    <source>
        <dbReference type="EMBL" id="MDW0110939.1"/>
    </source>
</evidence>
<dbReference type="EMBL" id="JAUBDH010000008">
    <property type="protein sequence ID" value="MDW0110939.1"/>
    <property type="molecule type" value="Genomic_DNA"/>
</dbReference>
<accession>A0ABU4G1U4</accession>
<organism evidence="1 2">
    <name type="scientific">Sporosarcina aquimarina</name>
    <dbReference type="NCBI Taxonomy" id="114975"/>
    <lineage>
        <taxon>Bacteria</taxon>
        <taxon>Bacillati</taxon>
        <taxon>Bacillota</taxon>
        <taxon>Bacilli</taxon>
        <taxon>Bacillales</taxon>
        <taxon>Caryophanaceae</taxon>
        <taxon>Sporosarcina</taxon>
    </lineage>
</organism>
<name>A0ABU4G1U4_9BACL</name>
<proteinExistence type="predicted"/>
<dbReference type="RefSeq" id="WP_317936516.1">
    <property type="nucleotide sequence ID" value="NZ_JAUBDH010000008.1"/>
</dbReference>
<gene>
    <name evidence="1" type="ORF">QT716_12915</name>
</gene>
<dbReference type="Proteomes" id="UP001280629">
    <property type="component" value="Unassembled WGS sequence"/>
</dbReference>
<sequence length="142" mass="16935">MYITGLANHNIDLKKMDGTLFKKVGYEIARKLHGEVIEFIPPRYPLNYFRLDIKINENIMSILLHEYFPYVAIATYENELQIHYLDPEDLVNILRPYYTVLEKNFLNEPFDPNSHDLAEIELKNEKHWSPNTNGEVIFNYWD</sequence>
<comment type="caution">
    <text evidence="1">The sequence shown here is derived from an EMBL/GenBank/DDBJ whole genome shotgun (WGS) entry which is preliminary data.</text>
</comment>
<protein>
    <submittedName>
        <fullName evidence="1">Uncharacterized protein</fullName>
    </submittedName>
</protein>